<dbReference type="AlphaFoldDB" id="A0A2T8HFU2"/>
<dbReference type="RefSeq" id="WP_116776715.1">
    <property type="nucleotide sequence ID" value="NZ_QDKG01000006.1"/>
</dbReference>
<sequence length="550" mass="61418">MNHFNKITKVALIFLVGLGLSGCKDLTELNINPNGVSEENANPNLLLTTILTGMGSKYNELSFVNLGGVVQHTQYDAWFDSHNDYEWTGGILSWDPYYGYLRDNELLRRHAEEQGLEFHHGVSLVVRAYLFGLITDLWGDAPYTDAVKAELGDVKYNFPKFDSQEVIYKGIIEELAQANELLSKPDGAYTSILPAADVFFNGQASKWRRFANALALRYYMRLSEKETAFARQGIEQIMADPNKFPIISSVEEEVLMSFAGNNAADSWPSNTVYDASGSSYRRVKMASTLVNRLQAINDPRLAIWAKKVEIPLQVSATEPPKTSKIVNGVRILSPDMVQGIAIDTDPEYVGLPPSGSKNPSAYNLNPTPGQTSMNPHVSYINDIYREAKGDLLKARLLSAAEVDFILAEAAWKGWNLPASAKTYYERGILHSLESWGSANAYATYIQQNGVAFQNTQAQILEQKWIASWTTAAQSWFDYRRTGLPALKAGPSAIRTQLPVRIPYMPNEMSVNQKNAEEALTRIEKTTYSQADNENSAWSKPWLLQGTNKPW</sequence>
<evidence type="ECO:0000313" key="1">
    <source>
        <dbReference type="EMBL" id="PVH24317.1"/>
    </source>
</evidence>
<dbReference type="OrthoDB" id="9766256at2"/>
<keyword evidence="1" id="KW-0449">Lipoprotein</keyword>
<dbReference type="SUPFAM" id="SSF48452">
    <property type="entry name" value="TPR-like"/>
    <property type="match status" value="1"/>
</dbReference>
<evidence type="ECO:0000313" key="2">
    <source>
        <dbReference type="Proteomes" id="UP000245627"/>
    </source>
</evidence>
<reference evidence="1 2" key="1">
    <citation type="submission" date="2018-04" db="EMBL/GenBank/DDBJ databases">
        <title>Sphingobacterium cortibacter sp. nov.</title>
        <authorList>
            <person name="Li Y."/>
        </authorList>
    </citation>
    <scope>NUCLEOTIDE SEQUENCE [LARGE SCALE GENOMIC DNA]</scope>
    <source>
        <strain evidence="1 2">2c-3</strain>
    </source>
</reference>
<name>A0A2T8HFU2_9SPHI</name>
<organism evidence="1 2">
    <name type="scientific">Sphingobacterium corticibacter</name>
    <dbReference type="NCBI Taxonomy" id="2171749"/>
    <lineage>
        <taxon>Bacteria</taxon>
        <taxon>Pseudomonadati</taxon>
        <taxon>Bacteroidota</taxon>
        <taxon>Sphingobacteriia</taxon>
        <taxon>Sphingobacteriales</taxon>
        <taxon>Sphingobacteriaceae</taxon>
        <taxon>Sphingobacterium</taxon>
    </lineage>
</organism>
<accession>A0A2T8HFU2</accession>
<gene>
    <name evidence="1" type="ORF">DC487_14630</name>
</gene>
<dbReference type="Gene3D" id="1.25.40.390">
    <property type="match status" value="1"/>
</dbReference>
<comment type="caution">
    <text evidence="1">The sequence shown here is derived from an EMBL/GenBank/DDBJ whole genome shotgun (WGS) entry which is preliminary data.</text>
</comment>
<dbReference type="EMBL" id="QDKG01000006">
    <property type="protein sequence ID" value="PVH24317.1"/>
    <property type="molecule type" value="Genomic_DNA"/>
</dbReference>
<dbReference type="Pfam" id="PF12771">
    <property type="entry name" value="SusD-like_2"/>
    <property type="match status" value="2"/>
</dbReference>
<dbReference type="Proteomes" id="UP000245627">
    <property type="component" value="Unassembled WGS sequence"/>
</dbReference>
<dbReference type="InterPro" id="IPR041662">
    <property type="entry name" value="SusD-like_2"/>
</dbReference>
<protein>
    <submittedName>
        <fullName evidence="1">SusD/RagB family nutrient-binding outer membrane lipoprotein</fullName>
    </submittedName>
</protein>
<keyword evidence="2" id="KW-1185">Reference proteome</keyword>
<dbReference type="PROSITE" id="PS51257">
    <property type="entry name" value="PROKAR_LIPOPROTEIN"/>
    <property type="match status" value="1"/>
</dbReference>
<proteinExistence type="predicted"/>
<dbReference type="InterPro" id="IPR011990">
    <property type="entry name" value="TPR-like_helical_dom_sf"/>
</dbReference>